<evidence type="ECO:0000313" key="11">
    <source>
        <dbReference type="Proteomes" id="UP000237797"/>
    </source>
</evidence>
<protein>
    <submittedName>
        <fullName evidence="10">Paired small multidrug resistance pump</fullName>
    </submittedName>
</protein>
<sequence length="233" mass="26076">MAKKNDKASARWDHFFYHLVLFVAMHCVFAAFFGVQPLSQLGSESYLDHIQENFLNHGVNIYSNQTVNELSGIWKTVLLVHLILDIIETIFPRKKKTPARHLQKDEGDAERYGEEAATAKKPDKNPGTAWTYLLLAGLLEIVWATALKMDMLGGPLILALILSFDFLIKAVRRLGVGTAYAVFTGIGTAGLVLVDVAFFKETLSFLKMFFISLLVLFIIGLKWTSDSREGSHP</sequence>
<reference evidence="10 11" key="1">
    <citation type="submission" date="2018-03" db="EMBL/GenBank/DDBJ databases">
        <title>Genomic Encyclopedia of Archaeal and Bacterial Type Strains, Phase II (KMG-II): from individual species to whole genera.</title>
        <authorList>
            <person name="Goeker M."/>
        </authorList>
    </citation>
    <scope>NUCLEOTIDE SEQUENCE [LARGE SCALE GENOMIC DNA]</scope>
    <source>
        <strain evidence="10 11">DSM 44946</strain>
    </source>
</reference>
<dbReference type="GO" id="GO:0022857">
    <property type="term" value="F:transmembrane transporter activity"/>
    <property type="evidence" value="ECO:0007669"/>
    <property type="project" value="InterPro"/>
</dbReference>
<comment type="subcellular location">
    <subcellularLocation>
        <location evidence="1 7">Cell membrane</location>
        <topology evidence="1 7">Multi-pass membrane protein</topology>
    </subcellularLocation>
</comment>
<dbReference type="InterPro" id="IPR037185">
    <property type="entry name" value="EmrE-like"/>
</dbReference>
<evidence type="ECO:0000256" key="1">
    <source>
        <dbReference type="ARBA" id="ARBA00004651"/>
    </source>
</evidence>
<feature type="transmembrane region" description="Helical" evidence="9">
    <location>
        <begin position="15"/>
        <end position="35"/>
    </location>
</feature>
<evidence type="ECO:0000256" key="9">
    <source>
        <dbReference type="SAM" id="Phobius"/>
    </source>
</evidence>
<dbReference type="InterPro" id="IPR000390">
    <property type="entry name" value="Small_drug/metabolite_transptr"/>
</dbReference>
<evidence type="ECO:0000313" key="10">
    <source>
        <dbReference type="EMBL" id="PRX41588.1"/>
    </source>
</evidence>
<comment type="similarity">
    <text evidence="7">Belongs to the drug/metabolite transporter (DMT) superfamily. Small multidrug resistance (SMR) (TC 2.A.7.1) family.</text>
</comment>
<dbReference type="GO" id="GO:0005886">
    <property type="term" value="C:plasma membrane"/>
    <property type="evidence" value="ECO:0007669"/>
    <property type="project" value="UniProtKB-SubCell"/>
</dbReference>
<dbReference type="InterPro" id="IPR045324">
    <property type="entry name" value="Small_multidrug_res"/>
</dbReference>
<proteinExistence type="inferred from homology"/>
<dbReference type="EMBL" id="PVNE01000005">
    <property type="protein sequence ID" value="PRX41588.1"/>
    <property type="molecule type" value="Genomic_DNA"/>
</dbReference>
<feature type="transmembrane region" description="Helical" evidence="9">
    <location>
        <begin position="180"/>
        <end position="199"/>
    </location>
</feature>
<keyword evidence="6 9" id="KW-0472">Membrane</keyword>
<evidence type="ECO:0000256" key="4">
    <source>
        <dbReference type="ARBA" id="ARBA00022692"/>
    </source>
</evidence>
<dbReference type="AlphaFoldDB" id="A0A2T0LGY1"/>
<keyword evidence="11" id="KW-1185">Reference proteome</keyword>
<keyword evidence="3" id="KW-1003">Cell membrane</keyword>
<organism evidence="10 11">
    <name type="scientific">Planifilum fimeticola</name>
    <dbReference type="NCBI Taxonomy" id="201975"/>
    <lineage>
        <taxon>Bacteria</taxon>
        <taxon>Bacillati</taxon>
        <taxon>Bacillota</taxon>
        <taxon>Bacilli</taxon>
        <taxon>Bacillales</taxon>
        <taxon>Thermoactinomycetaceae</taxon>
        <taxon>Planifilum</taxon>
    </lineage>
</organism>
<evidence type="ECO:0000256" key="6">
    <source>
        <dbReference type="ARBA" id="ARBA00023136"/>
    </source>
</evidence>
<name>A0A2T0LGY1_9BACL</name>
<evidence type="ECO:0000256" key="5">
    <source>
        <dbReference type="ARBA" id="ARBA00022989"/>
    </source>
</evidence>
<accession>A0A2T0LGY1</accession>
<evidence type="ECO:0000256" key="7">
    <source>
        <dbReference type="RuleBase" id="RU003942"/>
    </source>
</evidence>
<dbReference type="SUPFAM" id="SSF103481">
    <property type="entry name" value="Multidrug resistance efflux transporter EmrE"/>
    <property type="match status" value="1"/>
</dbReference>
<evidence type="ECO:0000256" key="3">
    <source>
        <dbReference type="ARBA" id="ARBA00022475"/>
    </source>
</evidence>
<feature type="transmembrane region" description="Helical" evidence="9">
    <location>
        <begin position="129"/>
        <end position="146"/>
    </location>
</feature>
<keyword evidence="5 9" id="KW-1133">Transmembrane helix</keyword>
<gene>
    <name evidence="10" type="ORF">CLV97_10513</name>
</gene>
<dbReference type="RefSeq" id="WP_245891371.1">
    <property type="nucleotide sequence ID" value="NZ_PVNE01000005.1"/>
</dbReference>
<feature type="transmembrane region" description="Helical" evidence="9">
    <location>
        <begin position="152"/>
        <end position="168"/>
    </location>
</feature>
<evidence type="ECO:0000256" key="8">
    <source>
        <dbReference type="SAM" id="MobiDB-lite"/>
    </source>
</evidence>
<feature type="transmembrane region" description="Helical" evidence="9">
    <location>
        <begin position="72"/>
        <end position="91"/>
    </location>
</feature>
<evidence type="ECO:0000256" key="2">
    <source>
        <dbReference type="ARBA" id="ARBA00022448"/>
    </source>
</evidence>
<dbReference type="Pfam" id="PF00893">
    <property type="entry name" value="Multi_Drug_Res"/>
    <property type="match status" value="1"/>
</dbReference>
<feature type="transmembrane region" description="Helical" evidence="9">
    <location>
        <begin position="205"/>
        <end position="224"/>
    </location>
</feature>
<dbReference type="PANTHER" id="PTHR30561:SF0">
    <property type="entry name" value="GUANIDINIUM EXPORTER"/>
    <property type="match status" value="1"/>
</dbReference>
<dbReference type="Proteomes" id="UP000237797">
    <property type="component" value="Unassembled WGS sequence"/>
</dbReference>
<feature type="region of interest" description="Disordered" evidence="8">
    <location>
        <begin position="98"/>
        <end position="124"/>
    </location>
</feature>
<dbReference type="Gene3D" id="1.10.3730.20">
    <property type="match status" value="1"/>
</dbReference>
<dbReference type="PANTHER" id="PTHR30561">
    <property type="entry name" value="SMR FAMILY PROTON-DEPENDENT DRUG EFFLUX TRANSPORTER SUGE"/>
    <property type="match status" value="1"/>
</dbReference>
<feature type="compositionally biased region" description="Basic and acidic residues" evidence="8">
    <location>
        <begin position="102"/>
        <end position="124"/>
    </location>
</feature>
<comment type="caution">
    <text evidence="10">The sequence shown here is derived from an EMBL/GenBank/DDBJ whole genome shotgun (WGS) entry which is preliminary data.</text>
</comment>
<keyword evidence="4 7" id="KW-0812">Transmembrane</keyword>
<keyword evidence="2" id="KW-0813">Transport</keyword>